<keyword evidence="2" id="KW-1134">Transmembrane beta strand</keyword>
<dbReference type="Pfam" id="PF02321">
    <property type="entry name" value="OEP"/>
    <property type="match status" value="2"/>
</dbReference>
<proteinExistence type="inferred from homology"/>
<dbReference type="Gene3D" id="2.20.200.10">
    <property type="entry name" value="Outer membrane efflux proteins (OEP)"/>
    <property type="match status" value="1"/>
</dbReference>
<keyword evidence="2" id="KW-0449">Lipoprotein</keyword>
<protein>
    <submittedName>
        <fullName evidence="4">Efflux transporter outer membrane subunit</fullName>
    </submittedName>
</protein>
<dbReference type="RefSeq" id="WP_166248385.1">
    <property type="nucleotide sequence ID" value="NZ_CP049616.1"/>
</dbReference>
<dbReference type="GO" id="GO:0005886">
    <property type="term" value="C:plasma membrane"/>
    <property type="evidence" value="ECO:0007669"/>
    <property type="project" value="UniProtKB-SubCell"/>
</dbReference>
<keyword evidence="5" id="KW-1185">Reference proteome</keyword>
<dbReference type="GO" id="GO:0015562">
    <property type="term" value="F:efflux transmembrane transporter activity"/>
    <property type="evidence" value="ECO:0007669"/>
    <property type="project" value="InterPro"/>
</dbReference>
<keyword evidence="2" id="KW-0472">Membrane</keyword>
<dbReference type="PANTHER" id="PTHR30203:SF30">
    <property type="entry name" value="OUTER MEMBRANE PROTEIN-RELATED"/>
    <property type="match status" value="1"/>
</dbReference>
<comment type="subcellular location">
    <subcellularLocation>
        <location evidence="2">Cell membrane</location>
        <topology evidence="2">Lipid-anchor</topology>
    </subcellularLocation>
</comment>
<dbReference type="PANTHER" id="PTHR30203">
    <property type="entry name" value="OUTER MEMBRANE CATION EFFLUX PROTEIN"/>
    <property type="match status" value="1"/>
</dbReference>
<reference evidence="4 5" key="1">
    <citation type="submission" date="2020-02" db="EMBL/GenBank/DDBJ databases">
        <title>Complete genome of Muricauda sp. 501str8.</title>
        <authorList>
            <person name="Dong B."/>
            <person name="Zhu S."/>
            <person name="Yang J."/>
            <person name="Chen J."/>
        </authorList>
    </citation>
    <scope>NUCLEOTIDE SEQUENCE [LARGE SCALE GENOMIC DNA]</scope>
    <source>
        <strain evidence="4 5">501str8</strain>
    </source>
</reference>
<dbReference type="InterPro" id="IPR003423">
    <property type="entry name" value="OMP_efflux"/>
</dbReference>
<accession>A0A6G7J2L8</accession>
<dbReference type="SUPFAM" id="SSF56954">
    <property type="entry name" value="Outer membrane efflux proteins (OEP)"/>
    <property type="match status" value="1"/>
</dbReference>
<evidence type="ECO:0000313" key="5">
    <source>
        <dbReference type="Proteomes" id="UP000502928"/>
    </source>
</evidence>
<dbReference type="KEGG" id="mut:GVT53_09235"/>
<dbReference type="PROSITE" id="PS51257">
    <property type="entry name" value="PROKAR_LIPOPROTEIN"/>
    <property type="match status" value="1"/>
</dbReference>
<sequence>MERRIKKATKMKHSKSLLVGIITITMVALYSCVPTREIRDENVTVPVVYQNQSSDTTNTGLVEWRSFFKDPNLIALIDSALVKNQELNIMLQQVDMAQNRIQAKKGEYLPFVNLQAGAEVEKVGEYTRNGALEKNLEVKEGEAFPEPLTNYRVGAFATWEIDVWKKLRNEKKAAVYEYLSSVEGKNFMVTHLVAEIADSYYELMALDNQMAIIDQNLEIQQNALRMVKLQKQAARATELAVKRFQAEVMKNQSHKYEIQQEIVEAENRLNFLLGRTPQHIQRASDGFIDTPIDTIYAGIPSQLLRNRPDIRNAEYELAAAKLDTKAAKANFYPQFTIKAGLGLEAFDTKYLTTTPESVLYSAIGDMVAPLINRNAIKAQYKNATARQLQAVFEYEKAILNGYIEVANQLSNIDNLKKSYELKNGQVQALTESIDLSTRLFQSARVEYIEVLLAQREALESRMELVETKKDQLLAQVNMYRALGGGWN</sequence>
<name>A0A6G7J2L8_9FLAO</name>
<evidence type="ECO:0000256" key="1">
    <source>
        <dbReference type="ARBA" id="ARBA00007613"/>
    </source>
</evidence>
<keyword evidence="3" id="KW-0175">Coiled coil</keyword>
<dbReference type="EMBL" id="CP049616">
    <property type="protein sequence ID" value="QII44858.1"/>
    <property type="molecule type" value="Genomic_DNA"/>
</dbReference>
<dbReference type="Gene3D" id="1.20.1600.10">
    <property type="entry name" value="Outer membrane efflux proteins (OEP)"/>
    <property type="match status" value="1"/>
</dbReference>
<dbReference type="AlphaFoldDB" id="A0A6G7J2L8"/>
<dbReference type="Proteomes" id="UP000502928">
    <property type="component" value="Chromosome"/>
</dbReference>
<dbReference type="InterPro" id="IPR010131">
    <property type="entry name" value="MdtP/NodT-like"/>
</dbReference>
<evidence type="ECO:0000256" key="3">
    <source>
        <dbReference type="SAM" id="Coils"/>
    </source>
</evidence>
<keyword evidence="2" id="KW-0564">Palmitate</keyword>
<evidence type="ECO:0000256" key="2">
    <source>
        <dbReference type="RuleBase" id="RU362097"/>
    </source>
</evidence>
<comment type="similarity">
    <text evidence="1 2">Belongs to the outer membrane factor (OMF) (TC 1.B.17) family.</text>
</comment>
<dbReference type="NCBIfam" id="TIGR01845">
    <property type="entry name" value="outer_NodT"/>
    <property type="match status" value="1"/>
</dbReference>
<organism evidence="4 5">
    <name type="scientific">Flagellimonas oceani</name>
    <dbReference type="NCBI Taxonomy" id="2698672"/>
    <lineage>
        <taxon>Bacteria</taxon>
        <taxon>Pseudomonadati</taxon>
        <taxon>Bacteroidota</taxon>
        <taxon>Flavobacteriia</taxon>
        <taxon>Flavobacteriales</taxon>
        <taxon>Flavobacteriaceae</taxon>
        <taxon>Flagellimonas</taxon>
    </lineage>
</organism>
<gene>
    <name evidence="4" type="ORF">GVT53_09235</name>
</gene>
<feature type="coiled-coil region" evidence="3">
    <location>
        <begin position="448"/>
        <end position="475"/>
    </location>
</feature>
<evidence type="ECO:0000313" key="4">
    <source>
        <dbReference type="EMBL" id="QII44858.1"/>
    </source>
</evidence>
<keyword evidence="2" id="KW-0812">Transmembrane</keyword>